<reference evidence="9 12" key="1">
    <citation type="submission" date="2011-08" db="EMBL/GenBank/DDBJ databases">
        <title>The Genome Sequence of Eubacteriaceae bacterium ACC19a.</title>
        <authorList>
            <consortium name="The Broad Institute Genome Sequencing Platform"/>
            <person name="Earl A."/>
            <person name="Ward D."/>
            <person name="Feldgarden M."/>
            <person name="Gevers D."/>
            <person name="Sizova M."/>
            <person name="Hazen A."/>
            <person name="Epstein S."/>
            <person name="Young S.K."/>
            <person name="Zeng Q."/>
            <person name="Gargeya S."/>
            <person name="Fitzgerald M."/>
            <person name="Haas B."/>
            <person name="Abouelleil A."/>
            <person name="Alvarado L."/>
            <person name="Arachchi H.M."/>
            <person name="Berlin A."/>
            <person name="Brown A."/>
            <person name="Chapman S.B."/>
            <person name="Chen Z."/>
            <person name="Dunbar C."/>
            <person name="Freedman E."/>
            <person name="Gearin G."/>
            <person name="Gellesch M."/>
            <person name="Goldberg J."/>
            <person name="Griggs A."/>
            <person name="Gujja S."/>
            <person name="Heiman D."/>
            <person name="Howarth C."/>
            <person name="Larson L."/>
            <person name="Lui A."/>
            <person name="MacDonald P.J.P."/>
            <person name="Montmayeur A."/>
            <person name="Murphy C."/>
            <person name="Neiman D."/>
            <person name="Pearson M."/>
            <person name="Priest M."/>
            <person name="Roberts A."/>
            <person name="Saif S."/>
            <person name="Shea T."/>
            <person name="Shenoy N."/>
            <person name="Sisk P."/>
            <person name="Stolte C."/>
            <person name="Sykes S."/>
            <person name="Wortman J."/>
            <person name="Nusbaum C."/>
            <person name="Birren B."/>
        </authorList>
    </citation>
    <scope>NUCLEOTIDE SEQUENCE [LARGE SCALE GENOMIC DNA]</scope>
    <source>
        <strain evidence="9 12">ACC19a</strain>
    </source>
</reference>
<sequence length="257" mass="27589">MVATHLLAILCFLTFLAGFIDSIAGGGGLISLPAYLFIGLPIHNAMACNKFSAGIGTTFSTFRFFKNKVLDWKVALVSAISSFTGSSMGTNLALLIDEKLLNKIFVCVLPVVAVFILLKRDFGDENNSDSIPKVKAYILAFVIGIIIGFYDGLIGPGTGTFSIIAYCLIMKYDLRTASGNAKMLNFASNCASLIAFIYSGKILYSIAIPAAVSGIVGNYMGAGFAIKKGAKFIRPMMIVVIVLLFAKMFLDIFGKMF</sequence>
<reference evidence="10 11" key="2">
    <citation type="submission" date="2011-08" db="EMBL/GenBank/DDBJ databases">
        <title>The Genome Sequence of Eubacteriaceae bacterium CM5.</title>
        <authorList>
            <consortium name="The Broad Institute Genome Sequencing Platform"/>
            <person name="Earl A."/>
            <person name="Ward D."/>
            <person name="Feldgarden M."/>
            <person name="Gevers D."/>
            <person name="Sizova M."/>
            <person name="Hazen A."/>
            <person name="Epstein S."/>
            <person name="Young S.K."/>
            <person name="Zeng Q."/>
            <person name="Gargeya S."/>
            <person name="Fitzgerald M."/>
            <person name="Haas B."/>
            <person name="Abouelleil A."/>
            <person name="Alvarado L."/>
            <person name="Arachchi H.M."/>
            <person name="Berlin A."/>
            <person name="Brown A."/>
            <person name="Chapman S.B."/>
            <person name="Chen Z."/>
            <person name="Dunbar C."/>
            <person name="Freedman E."/>
            <person name="Gearin G."/>
            <person name="Gellesch M."/>
            <person name="Goldberg J."/>
            <person name="Griggs A."/>
            <person name="Gujja S."/>
            <person name="Heiman D."/>
            <person name="Howarth C."/>
            <person name="Larson L."/>
            <person name="Lui A."/>
            <person name="MacDonald P.J.P."/>
            <person name="Montmayeur A."/>
            <person name="Murphy C."/>
            <person name="Neiman D."/>
            <person name="Pearson M."/>
            <person name="Priest M."/>
            <person name="Roberts A."/>
            <person name="Saif S."/>
            <person name="Shea T."/>
            <person name="Shenoy N."/>
            <person name="Sisk P."/>
            <person name="Stolte C."/>
            <person name="Sykes S."/>
            <person name="Wortman J."/>
            <person name="Nusbaum C."/>
            <person name="Birren B."/>
        </authorList>
    </citation>
    <scope>NUCLEOTIDE SEQUENCE [LARGE SCALE GENOMIC DNA]</scope>
    <source>
        <strain evidence="10 11">CM5</strain>
    </source>
</reference>
<evidence type="ECO:0000256" key="8">
    <source>
        <dbReference type="RuleBase" id="RU363041"/>
    </source>
</evidence>
<feature type="transmembrane region" description="Helical" evidence="8">
    <location>
        <begin position="232"/>
        <end position="250"/>
    </location>
</feature>
<feature type="transmembrane region" description="Helical" evidence="8">
    <location>
        <begin position="74"/>
        <end position="93"/>
    </location>
</feature>
<dbReference type="InterPro" id="IPR052017">
    <property type="entry name" value="TSUP"/>
</dbReference>
<evidence type="ECO:0000256" key="1">
    <source>
        <dbReference type="ARBA" id="ARBA00004651"/>
    </source>
</evidence>
<evidence type="ECO:0000313" key="11">
    <source>
        <dbReference type="Proteomes" id="UP000003379"/>
    </source>
</evidence>
<gene>
    <name evidence="10" type="ORF">HMPREF9628_00226</name>
    <name evidence="9" type="ORF">HMPREF9629_00318</name>
</gene>
<keyword evidence="6 8" id="KW-1133">Transmembrane helix</keyword>
<keyword evidence="4 8" id="KW-1003">Cell membrane</keyword>
<dbReference type="STRING" id="796937.HMPREF9630_01565"/>
<accession>G9X1P5</accession>
<keyword evidence="7 8" id="KW-0472">Membrane</keyword>
<feature type="transmembrane region" description="Helical" evidence="8">
    <location>
        <begin position="100"/>
        <end position="118"/>
    </location>
</feature>
<evidence type="ECO:0000256" key="2">
    <source>
        <dbReference type="ARBA" id="ARBA00009142"/>
    </source>
</evidence>
<dbReference type="RefSeq" id="WP_009524555.1">
    <property type="nucleotide sequence ID" value="NZ_JBQMYE010000002.1"/>
</dbReference>
<evidence type="ECO:0000256" key="7">
    <source>
        <dbReference type="ARBA" id="ARBA00023136"/>
    </source>
</evidence>
<dbReference type="PANTHER" id="PTHR30269:SF0">
    <property type="entry name" value="MEMBRANE TRANSPORTER PROTEIN YFCA-RELATED"/>
    <property type="match status" value="1"/>
</dbReference>
<dbReference type="GO" id="GO:0005886">
    <property type="term" value="C:plasma membrane"/>
    <property type="evidence" value="ECO:0007669"/>
    <property type="project" value="UniProtKB-SubCell"/>
</dbReference>
<dbReference type="Proteomes" id="UP000006437">
    <property type="component" value="Unassembled WGS sequence"/>
</dbReference>
<proteinExistence type="inferred from homology"/>
<dbReference type="PANTHER" id="PTHR30269">
    <property type="entry name" value="TRANSMEMBRANE PROTEIN YFCA"/>
    <property type="match status" value="1"/>
</dbReference>
<comment type="similarity">
    <text evidence="2 8">Belongs to the 4-toluene sulfonate uptake permease (TSUP) (TC 2.A.102) family.</text>
</comment>
<dbReference type="AlphaFoldDB" id="G9XC18"/>
<feature type="transmembrane region" description="Helical" evidence="8">
    <location>
        <begin position="190"/>
        <end position="212"/>
    </location>
</feature>
<dbReference type="EMBL" id="AFZG01000019">
    <property type="protein sequence ID" value="EHL19505.1"/>
    <property type="molecule type" value="Genomic_DNA"/>
</dbReference>
<organism evidence="10 11">
    <name type="scientific">Peptoanaerobacter stomatis</name>
    <dbReference type="NCBI Taxonomy" id="796937"/>
    <lineage>
        <taxon>Bacteria</taxon>
        <taxon>Bacillati</taxon>
        <taxon>Bacillota</taxon>
        <taxon>Clostridia</taxon>
        <taxon>Peptostreptococcales</taxon>
        <taxon>Filifactoraceae</taxon>
        <taxon>Peptoanaerobacter</taxon>
    </lineage>
</organism>
<comment type="subcellular location">
    <subcellularLocation>
        <location evidence="1 8">Cell membrane</location>
        <topology evidence="1 8">Multi-pass membrane protein</topology>
    </subcellularLocation>
</comment>
<dbReference type="Proteomes" id="UP000003379">
    <property type="component" value="Unassembled WGS sequence"/>
</dbReference>
<keyword evidence="5 8" id="KW-0812">Transmembrane</keyword>
<dbReference type="Pfam" id="PF01925">
    <property type="entry name" value="TauE"/>
    <property type="match status" value="1"/>
</dbReference>
<comment type="caution">
    <text evidence="10">The sequence shown here is derived from an EMBL/GenBank/DDBJ whole genome shotgun (WGS) entry which is preliminary data.</text>
</comment>
<accession>G9XC18</accession>
<name>G9XC18_9FIRM</name>
<dbReference type="PATRIC" id="fig|796937.3.peg.1539"/>
<evidence type="ECO:0000256" key="4">
    <source>
        <dbReference type="ARBA" id="ARBA00022475"/>
    </source>
</evidence>
<dbReference type="HOGENOM" id="CLU_045498_2_3_9"/>
<evidence type="ECO:0000256" key="5">
    <source>
        <dbReference type="ARBA" id="ARBA00022692"/>
    </source>
</evidence>
<feature type="transmembrane region" description="Helical" evidence="8">
    <location>
        <begin position="138"/>
        <end position="169"/>
    </location>
</feature>
<dbReference type="EMBL" id="AFZE01000045">
    <property type="protein sequence ID" value="EHL13018.1"/>
    <property type="molecule type" value="Genomic_DNA"/>
</dbReference>
<evidence type="ECO:0000256" key="6">
    <source>
        <dbReference type="ARBA" id="ARBA00022989"/>
    </source>
</evidence>
<evidence type="ECO:0000313" key="10">
    <source>
        <dbReference type="EMBL" id="EHL19505.1"/>
    </source>
</evidence>
<evidence type="ECO:0000313" key="12">
    <source>
        <dbReference type="Proteomes" id="UP000006437"/>
    </source>
</evidence>
<protein>
    <recommendedName>
        <fullName evidence="8">Probable membrane transporter protein</fullName>
    </recommendedName>
</protein>
<evidence type="ECO:0000256" key="3">
    <source>
        <dbReference type="ARBA" id="ARBA00022448"/>
    </source>
</evidence>
<evidence type="ECO:0000313" key="9">
    <source>
        <dbReference type="EMBL" id="EHL13018.1"/>
    </source>
</evidence>
<dbReference type="InterPro" id="IPR002781">
    <property type="entry name" value="TM_pro_TauE-like"/>
</dbReference>
<keyword evidence="3" id="KW-0813">Transport</keyword>